<accession>A0A0A9ETX5</accession>
<evidence type="ECO:0000313" key="1">
    <source>
        <dbReference type="EMBL" id="JAE02459.1"/>
    </source>
</evidence>
<dbReference type="EMBL" id="GBRH01195437">
    <property type="protein sequence ID" value="JAE02459.1"/>
    <property type="molecule type" value="Transcribed_RNA"/>
</dbReference>
<dbReference type="AlphaFoldDB" id="A0A0A9ETX5"/>
<reference evidence="1" key="2">
    <citation type="journal article" date="2015" name="Data Brief">
        <title>Shoot transcriptome of the giant reed, Arundo donax.</title>
        <authorList>
            <person name="Barrero R.A."/>
            <person name="Guerrero F.D."/>
            <person name="Moolhuijzen P."/>
            <person name="Goolsby J.A."/>
            <person name="Tidwell J."/>
            <person name="Bellgard S.E."/>
            <person name="Bellgard M.I."/>
        </authorList>
    </citation>
    <scope>NUCLEOTIDE SEQUENCE</scope>
    <source>
        <tissue evidence="1">Shoot tissue taken approximately 20 cm above the soil surface</tissue>
    </source>
</reference>
<protein>
    <submittedName>
        <fullName evidence="1">Uncharacterized protein</fullName>
    </submittedName>
</protein>
<proteinExistence type="predicted"/>
<name>A0A0A9ETX5_ARUDO</name>
<sequence length="41" mass="4513">MLLSTEPSLFAIPGSAKPSPDVVPLIFRGILPKFQLELENF</sequence>
<organism evidence="1">
    <name type="scientific">Arundo donax</name>
    <name type="common">Giant reed</name>
    <name type="synonym">Donax arundinaceus</name>
    <dbReference type="NCBI Taxonomy" id="35708"/>
    <lineage>
        <taxon>Eukaryota</taxon>
        <taxon>Viridiplantae</taxon>
        <taxon>Streptophyta</taxon>
        <taxon>Embryophyta</taxon>
        <taxon>Tracheophyta</taxon>
        <taxon>Spermatophyta</taxon>
        <taxon>Magnoliopsida</taxon>
        <taxon>Liliopsida</taxon>
        <taxon>Poales</taxon>
        <taxon>Poaceae</taxon>
        <taxon>PACMAD clade</taxon>
        <taxon>Arundinoideae</taxon>
        <taxon>Arundineae</taxon>
        <taxon>Arundo</taxon>
    </lineage>
</organism>
<reference evidence="1" key="1">
    <citation type="submission" date="2014-09" db="EMBL/GenBank/DDBJ databases">
        <authorList>
            <person name="Magalhaes I.L.F."/>
            <person name="Oliveira U."/>
            <person name="Santos F.R."/>
            <person name="Vidigal T.H.D.A."/>
            <person name="Brescovit A.D."/>
            <person name="Santos A.J."/>
        </authorList>
    </citation>
    <scope>NUCLEOTIDE SEQUENCE</scope>
    <source>
        <tissue evidence="1">Shoot tissue taken approximately 20 cm above the soil surface</tissue>
    </source>
</reference>